<proteinExistence type="predicted"/>
<dbReference type="InterPro" id="IPR036410">
    <property type="entry name" value="HSP_DnaJ_Cys-rich_dom_sf"/>
</dbReference>
<sequence length="527" mass="59842">MLTSDQIIEKIKNPVSGDELQAGIDLQNVHKVHITGEGWEAKLNQLVGFESESDWDVRKQLTGPGTMKLAALILDNLNRWVTNQGTVKIIRFKQQEEQEPKFKEVLDQVWRGKPLEDFIRTFYKEAIYQEMNGFLLVTKPQINEIEGTQIREGIATPYDGKSALMPYLIFIAAEDVKDFYGVGDELEYLIFKIGEDEDSNPIYRVIDKDQDLIVSEENEKLTILIEKVNEVGYVPAIQVTNIAKKLVDDLTKTSPIDHVIPALNRYMQKDSDLIMQMVRHMYPKLAIVTTACKQCDGQGWNFDIDPKVRCTDCNGSGKTIPLSRDGVLGIPQYLDPDLSPYPGSPASYITPDNDSLRTAIDDLKDLYKEILYSATGDKNLIVEGLDTATENLINFKGLEDRIAEIVEMVESREEFIVIAVGDMHRDFSNAIEGVSVRYGRRMAIRGENEIMKEITAAKQAGMPISHIEALQRELIYARYKNNKVELERHLLLADLEPLNGYTVEEFSEMVGFVSAEDMKIKFNFNRI</sequence>
<dbReference type="SUPFAM" id="SSF57938">
    <property type="entry name" value="DnaJ/Hsp40 cysteine-rich domain"/>
    <property type="match status" value="1"/>
</dbReference>
<organism evidence="1">
    <name type="scientific">marine sediment metagenome</name>
    <dbReference type="NCBI Taxonomy" id="412755"/>
    <lineage>
        <taxon>unclassified sequences</taxon>
        <taxon>metagenomes</taxon>
        <taxon>ecological metagenomes</taxon>
    </lineage>
</organism>
<name>A0A0F9GLR3_9ZZZZ</name>
<feature type="non-terminal residue" evidence="1">
    <location>
        <position position="527"/>
    </location>
</feature>
<evidence type="ECO:0000313" key="1">
    <source>
        <dbReference type="EMBL" id="KKL99809.1"/>
    </source>
</evidence>
<protein>
    <submittedName>
        <fullName evidence="1">Uncharacterized protein</fullName>
    </submittedName>
</protein>
<dbReference type="EMBL" id="LAZR01017582">
    <property type="protein sequence ID" value="KKL99809.1"/>
    <property type="molecule type" value="Genomic_DNA"/>
</dbReference>
<reference evidence="1" key="1">
    <citation type="journal article" date="2015" name="Nature">
        <title>Complex archaea that bridge the gap between prokaryotes and eukaryotes.</title>
        <authorList>
            <person name="Spang A."/>
            <person name="Saw J.H."/>
            <person name="Jorgensen S.L."/>
            <person name="Zaremba-Niedzwiedzka K."/>
            <person name="Martijn J."/>
            <person name="Lind A.E."/>
            <person name="van Eijk R."/>
            <person name="Schleper C."/>
            <person name="Guy L."/>
            <person name="Ettema T.J."/>
        </authorList>
    </citation>
    <scope>NUCLEOTIDE SEQUENCE</scope>
</reference>
<dbReference type="AlphaFoldDB" id="A0A0F9GLR3"/>
<accession>A0A0F9GLR3</accession>
<gene>
    <name evidence="1" type="ORF">LCGC14_1810690</name>
</gene>
<comment type="caution">
    <text evidence="1">The sequence shown here is derived from an EMBL/GenBank/DDBJ whole genome shotgun (WGS) entry which is preliminary data.</text>
</comment>